<dbReference type="OrthoDB" id="4948377at2"/>
<organism evidence="2 3">
    <name type="scientific">Arthrobacter echini</name>
    <dbReference type="NCBI Taxonomy" id="1529066"/>
    <lineage>
        <taxon>Bacteria</taxon>
        <taxon>Bacillati</taxon>
        <taxon>Actinomycetota</taxon>
        <taxon>Actinomycetes</taxon>
        <taxon>Micrococcales</taxon>
        <taxon>Micrococcaceae</taxon>
        <taxon>Arthrobacter</taxon>
    </lineage>
</organism>
<reference evidence="2 3" key="1">
    <citation type="submission" date="2019-08" db="EMBL/GenBank/DDBJ databases">
        <title>Genone of Arthrobacter echini P9.</title>
        <authorList>
            <person name="Bowman J.P."/>
        </authorList>
    </citation>
    <scope>NUCLEOTIDE SEQUENCE [LARGE SCALE GENOMIC DNA]</scope>
    <source>
        <strain evidence="2 3">P9</strain>
    </source>
</reference>
<evidence type="ECO:0000313" key="3">
    <source>
        <dbReference type="Proteomes" id="UP000323410"/>
    </source>
</evidence>
<sequence>MGISSGRRRPAMPHTPSSILPALFSLIGLTAVIIGILAMHVWMGGHGATPHQATGSASTSTAAHAVAGNTAAGTDAIDGGPASSAAGSFAHSANSALAALTAPDSHGDQTVLVGCDTDCSGEMALGMCILALVLVGIAWLLTPTGRALAFSLLRRGPPLADQTSRTVPTPSLAQLCISRT</sequence>
<feature type="transmembrane region" description="Helical" evidence="1">
    <location>
        <begin position="123"/>
        <end position="142"/>
    </location>
</feature>
<dbReference type="Proteomes" id="UP000323410">
    <property type="component" value="Unassembled WGS sequence"/>
</dbReference>
<keyword evidence="1" id="KW-0472">Membrane</keyword>
<evidence type="ECO:0000256" key="1">
    <source>
        <dbReference type="SAM" id="Phobius"/>
    </source>
</evidence>
<evidence type="ECO:0000313" key="2">
    <source>
        <dbReference type="EMBL" id="TYC98810.1"/>
    </source>
</evidence>
<proteinExistence type="predicted"/>
<accession>A0A5D0XR81</accession>
<dbReference type="EMBL" id="VSLD01000003">
    <property type="protein sequence ID" value="TYC98810.1"/>
    <property type="molecule type" value="Genomic_DNA"/>
</dbReference>
<gene>
    <name evidence="2" type="ORF">FQ377_07265</name>
</gene>
<keyword evidence="1" id="KW-0812">Transmembrane</keyword>
<feature type="transmembrane region" description="Helical" evidence="1">
    <location>
        <begin position="20"/>
        <end position="42"/>
    </location>
</feature>
<dbReference type="AlphaFoldDB" id="A0A5D0XR81"/>
<name>A0A5D0XR81_9MICC</name>
<keyword evidence="3" id="KW-1185">Reference proteome</keyword>
<dbReference type="RefSeq" id="WP_148600594.1">
    <property type="nucleotide sequence ID" value="NZ_VSLD01000003.1"/>
</dbReference>
<protein>
    <submittedName>
        <fullName evidence="2">Uncharacterized protein</fullName>
    </submittedName>
</protein>
<comment type="caution">
    <text evidence="2">The sequence shown here is derived from an EMBL/GenBank/DDBJ whole genome shotgun (WGS) entry which is preliminary data.</text>
</comment>
<keyword evidence="1" id="KW-1133">Transmembrane helix</keyword>